<organism evidence="2 4">
    <name type="scientific">Pleionea litopenaei</name>
    <dbReference type="NCBI Taxonomy" id="3070815"/>
    <lineage>
        <taxon>Bacteria</taxon>
        <taxon>Pseudomonadati</taxon>
        <taxon>Pseudomonadota</taxon>
        <taxon>Gammaproteobacteria</taxon>
        <taxon>Oceanospirillales</taxon>
        <taxon>Pleioneaceae</taxon>
        <taxon>Pleionea</taxon>
    </lineage>
</organism>
<name>A0AA51RWZ6_9GAMM</name>
<evidence type="ECO:0000313" key="4">
    <source>
        <dbReference type="Proteomes" id="UP001239782"/>
    </source>
</evidence>
<evidence type="ECO:0000256" key="1">
    <source>
        <dbReference type="SAM" id="Phobius"/>
    </source>
</evidence>
<dbReference type="EMBL" id="CP133550">
    <property type="protein sequence ID" value="WMS89301.1"/>
    <property type="molecule type" value="Genomic_DNA"/>
</dbReference>
<dbReference type="KEGG" id="plei:Q9312_19285"/>
<keyword evidence="1" id="KW-1133">Transmembrane helix</keyword>
<evidence type="ECO:0008006" key="5">
    <source>
        <dbReference type="Google" id="ProtNLM"/>
    </source>
</evidence>
<evidence type="ECO:0000313" key="3">
    <source>
        <dbReference type="EMBL" id="WMS89322.1"/>
    </source>
</evidence>
<dbReference type="AlphaFoldDB" id="A0AA51RWZ6"/>
<keyword evidence="2" id="KW-0614">Plasmid</keyword>
<gene>
    <name evidence="3" type="ORF">Q9312_19285</name>
    <name evidence="2" type="ORF">Q9312_19395</name>
</gene>
<keyword evidence="4" id="KW-1185">Reference proteome</keyword>
<dbReference type="Proteomes" id="UP001239782">
    <property type="component" value="Plasmid unnamed2"/>
</dbReference>
<keyword evidence="1" id="KW-0472">Membrane</keyword>
<evidence type="ECO:0000313" key="2">
    <source>
        <dbReference type="EMBL" id="WMS89301.1"/>
    </source>
</evidence>
<protein>
    <recommendedName>
        <fullName evidence="5">Molybdenum ABC transporter permease</fullName>
    </recommendedName>
</protein>
<dbReference type="EMBL" id="CP133550">
    <property type="protein sequence ID" value="WMS89322.1"/>
    <property type="molecule type" value="Genomic_DNA"/>
</dbReference>
<feature type="transmembrane region" description="Helical" evidence="1">
    <location>
        <begin position="50"/>
        <end position="69"/>
    </location>
</feature>
<dbReference type="RefSeq" id="WP_309204599.1">
    <property type="nucleotide sequence ID" value="NZ_CP133550.1"/>
</dbReference>
<geneLocation type="plasmid" evidence="2 4">
    <name>unnamed2</name>
</geneLocation>
<reference evidence="2 4" key="1">
    <citation type="submission" date="2023-08" db="EMBL/GenBank/DDBJ databases">
        <title>Pleionea litopenaei sp. nov., isolated from stomach of juvenile Litopenaeus vannamei.</title>
        <authorList>
            <person name="Rho A.M."/>
            <person name="Hwang C.Y."/>
        </authorList>
    </citation>
    <scope>NUCLEOTIDE SEQUENCE [LARGE SCALE GENOMIC DNA]</scope>
    <source>
        <strain evidence="2 4">HL-JVS1</strain>
        <plasmid evidence="2 4">unnamed2</plasmid>
    </source>
</reference>
<sequence>MTFYIGLITLAIGLAGTFVMKKKAFERRNTSGVEGFNSYWHFLGTRGIELLFKLLIVAGALYTFAGLIMNKPL</sequence>
<dbReference type="KEGG" id="plei:Q9312_19395"/>
<keyword evidence="1" id="KW-0812">Transmembrane</keyword>
<accession>A0AA51RWZ6</accession>
<proteinExistence type="predicted"/>